<evidence type="ECO:0000313" key="3">
    <source>
        <dbReference type="Proteomes" id="UP000478008"/>
    </source>
</evidence>
<evidence type="ECO:0000313" key="2">
    <source>
        <dbReference type="EMBL" id="VUG18887.1"/>
    </source>
</evidence>
<dbReference type="InterPro" id="IPR006594">
    <property type="entry name" value="LisH"/>
</dbReference>
<reference evidence="2 3" key="1">
    <citation type="submission" date="2019-07" db="EMBL/GenBank/DDBJ databases">
        <authorList>
            <person name="Friedrich A."/>
            <person name="Schacherer J."/>
        </authorList>
    </citation>
    <scope>NUCLEOTIDE SEQUENCE [LARGE SCALE GENOMIC DNA]</scope>
</reference>
<dbReference type="SUPFAM" id="SSF50978">
    <property type="entry name" value="WD40 repeat-like"/>
    <property type="match status" value="1"/>
</dbReference>
<dbReference type="PROSITE" id="PS50896">
    <property type="entry name" value="LISH"/>
    <property type="match status" value="1"/>
</dbReference>
<organism evidence="2 3">
    <name type="scientific">Dekkera bruxellensis</name>
    <name type="common">Brettanomyces custersii</name>
    <dbReference type="NCBI Taxonomy" id="5007"/>
    <lineage>
        <taxon>Eukaryota</taxon>
        <taxon>Fungi</taxon>
        <taxon>Dikarya</taxon>
        <taxon>Ascomycota</taxon>
        <taxon>Saccharomycotina</taxon>
        <taxon>Pichiomycetes</taxon>
        <taxon>Pichiales</taxon>
        <taxon>Pichiaceae</taxon>
        <taxon>Brettanomyces</taxon>
    </lineage>
</organism>
<dbReference type="Proteomes" id="UP000568158">
    <property type="component" value="Unassembled WGS sequence"/>
</dbReference>
<keyword evidence="3" id="KW-1185">Reference proteome</keyword>
<sequence>MDEDLYVQKLIAHYLKQHSLSNTLRAFEIEVNRKFNTESIDESLTVLVKDYLKFRGLENSAEEPNAKSSNASNATLPIRANTARNATSSVNSAFTVEQQRLISEKHISIGRWTVSTPEKSAEIDLFGKTLVIFSKVDHVTLDGEVKTVGLFSTSSRSICIYDLEKQQVLVKEEGLAGRSPVKAMACIPGTGYVLICSMNGNLSISTVQKDANTGRYGISLTGECIDLHRKLITAVNYHSFEFGAGYFCSLGWDCRLVVCKVSNERSDPHLQVIGKITLPTQGTCVAVLADEGLKLPIILVGRVDSSLIHVFTVDRQNEKDDVESIVELAKLSLNDSEFSSHVFHPMAIAESSSGLVSIATNHTPYLRIVTFALPSIREMLEANLGVAFDVDRKDMLDDLHKLGQKRTEGKLDPGVPIIRNIIVSNFNAMTPQDKFSTPVLMPRPAGRNGIWIVGNDGLIRGFDLSNGKVTEAIQAHKGRIKTVSAGVLTDRDQKELIVSCGAVDREVFCWNS</sequence>
<dbReference type="InterPro" id="IPR015943">
    <property type="entry name" value="WD40/YVTN_repeat-like_dom_sf"/>
</dbReference>
<dbReference type="EMBL" id="JABCYN010000021">
    <property type="protein sequence ID" value="KAF6013531.1"/>
    <property type="molecule type" value="Genomic_DNA"/>
</dbReference>
<evidence type="ECO:0000313" key="1">
    <source>
        <dbReference type="EMBL" id="KAF6013531.1"/>
    </source>
</evidence>
<gene>
    <name evidence="2" type="ORF">DEBR0S4_04962G</name>
    <name evidence="1" type="ORF">HII12_001668</name>
</gene>
<dbReference type="AlphaFoldDB" id="A0A7D9H2N9"/>
<protein>
    <submittedName>
        <fullName evidence="2">DEBR0S4_04962g1_1</fullName>
    </submittedName>
</protein>
<dbReference type="InterPro" id="IPR036322">
    <property type="entry name" value="WD40_repeat_dom_sf"/>
</dbReference>
<proteinExistence type="predicted"/>
<dbReference type="Gene3D" id="2.130.10.10">
    <property type="entry name" value="YVTN repeat-like/Quinoprotein amine dehydrogenase"/>
    <property type="match status" value="1"/>
</dbReference>
<dbReference type="Proteomes" id="UP000478008">
    <property type="component" value="Unassembled WGS sequence"/>
</dbReference>
<accession>A0A7D9H2N9</accession>
<evidence type="ECO:0000313" key="4">
    <source>
        <dbReference type="Proteomes" id="UP000568158"/>
    </source>
</evidence>
<reference evidence="1 4" key="2">
    <citation type="journal article" date="2020" name="Appl. Microbiol. Biotechnol.">
        <title>Targeted gene deletion in Brettanomyces bruxellensis with an expression-free CRISPR-Cas9 system.</title>
        <authorList>
            <person name="Varela C."/>
            <person name="Bartel C."/>
            <person name="Onetto C."/>
            <person name="Borneman A."/>
        </authorList>
    </citation>
    <scope>NUCLEOTIDE SEQUENCE [LARGE SCALE GENOMIC DNA]</scope>
    <source>
        <strain evidence="1 4">AWRI1613</strain>
    </source>
</reference>
<dbReference type="EMBL" id="CABFWN010000004">
    <property type="protein sequence ID" value="VUG18887.1"/>
    <property type="molecule type" value="Genomic_DNA"/>
</dbReference>
<name>A0A7D9H2N9_DEKBR</name>